<keyword evidence="3" id="KW-0813">Transport</keyword>
<dbReference type="InterPro" id="IPR023380">
    <property type="entry name" value="DsbB-like_sf"/>
</dbReference>
<dbReference type="STRING" id="856736.SAMN04488058_101528"/>
<organism evidence="13 14">
    <name type="scientific">Deinococcus reticulitermitis</name>
    <dbReference type="NCBI Taxonomy" id="856736"/>
    <lineage>
        <taxon>Bacteria</taxon>
        <taxon>Thermotogati</taxon>
        <taxon>Deinococcota</taxon>
        <taxon>Deinococci</taxon>
        <taxon>Deinococcales</taxon>
        <taxon>Deinococcaceae</taxon>
        <taxon>Deinococcus</taxon>
    </lineage>
</organism>
<dbReference type="InterPro" id="IPR012187">
    <property type="entry name" value="Disulphide_bond_form_BdbC"/>
</dbReference>
<keyword evidence="5" id="KW-0249">Electron transport</keyword>
<evidence type="ECO:0000256" key="2">
    <source>
        <dbReference type="ARBA" id="ARBA00007602"/>
    </source>
</evidence>
<keyword evidence="7" id="KW-0560">Oxidoreductase</keyword>
<dbReference type="PIRSF" id="PIRSF036659">
    <property type="entry name" value="BdbC"/>
    <property type="match status" value="1"/>
</dbReference>
<comment type="similarity">
    <text evidence="2">Belongs to the DsbB family. BdbC subfamily.</text>
</comment>
<evidence type="ECO:0000256" key="9">
    <source>
        <dbReference type="ARBA" id="ARBA00023157"/>
    </source>
</evidence>
<proteinExistence type="inferred from homology"/>
<evidence type="ECO:0000313" key="13">
    <source>
        <dbReference type="EMBL" id="SEI75658.1"/>
    </source>
</evidence>
<keyword evidence="11" id="KW-0676">Redox-active center</keyword>
<evidence type="ECO:0000256" key="7">
    <source>
        <dbReference type="ARBA" id="ARBA00023002"/>
    </source>
</evidence>
<dbReference type="Proteomes" id="UP000199223">
    <property type="component" value="Unassembled WGS sequence"/>
</dbReference>
<keyword evidence="10" id="KW-0143">Chaperone</keyword>
<keyword evidence="4 12" id="KW-0812">Transmembrane</keyword>
<evidence type="ECO:0000256" key="6">
    <source>
        <dbReference type="ARBA" id="ARBA00022989"/>
    </source>
</evidence>
<evidence type="ECO:0000256" key="10">
    <source>
        <dbReference type="ARBA" id="ARBA00023186"/>
    </source>
</evidence>
<dbReference type="Pfam" id="PF02600">
    <property type="entry name" value="DsbB"/>
    <property type="match status" value="1"/>
</dbReference>
<evidence type="ECO:0000256" key="1">
    <source>
        <dbReference type="ARBA" id="ARBA00004141"/>
    </source>
</evidence>
<sequence>MTRDTRLYLAWLVALVATLGSLYFSEVKGFLPCVLCWYQRIAMYPLVVLLGVAAFFSDHGIRRYVAPLALIGLGTALFQNLETWGVIPTIKACTVGVSCSALWPVWGENEALNKALSIPMLSLIAFSLILALLAWPRRQAAADASLQRSA</sequence>
<dbReference type="InterPro" id="IPR003752">
    <property type="entry name" value="DiS_bond_form_DsbB/BdbC"/>
</dbReference>
<dbReference type="AlphaFoldDB" id="A0A1H6T6K4"/>
<dbReference type="GO" id="GO:0006457">
    <property type="term" value="P:protein folding"/>
    <property type="evidence" value="ECO:0007669"/>
    <property type="project" value="InterPro"/>
</dbReference>
<dbReference type="Gene3D" id="1.20.1550.10">
    <property type="entry name" value="DsbB-like"/>
    <property type="match status" value="1"/>
</dbReference>
<keyword evidence="6 12" id="KW-1133">Transmembrane helix</keyword>
<evidence type="ECO:0000256" key="5">
    <source>
        <dbReference type="ARBA" id="ARBA00022982"/>
    </source>
</evidence>
<dbReference type="SUPFAM" id="SSF158442">
    <property type="entry name" value="DsbB-like"/>
    <property type="match status" value="1"/>
</dbReference>
<dbReference type="OrthoDB" id="158402at2"/>
<dbReference type="GO" id="GO:0015035">
    <property type="term" value="F:protein-disulfide reductase activity"/>
    <property type="evidence" value="ECO:0007669"/>
    <property type="project" value="InterPro"/>
</dbReference>
<dbReference type="PANTHER" id="PTHR43469">
    <property type="entry name" value="DISULFIDE FORMATION PROTEIN-RELATED"/>
    <property type="match status" value="1"/>
</dbReference>
<dbReference type="EMBL" id="FNZA01000001">
    <property type="protein sequence ID" value="SEI75658.1"/>
    <property type="molecule type" value="Genomic_DNA"/>
</dbReference>
<evidence type="ECO:0000256" key="3">
    <source>
        <dbReference type="ARBA" id="ARBA00022448"/>
    </source>
</evidence>
<protein>
    <submittedName>
        <fullName evidence="13">Disulfide bond formation protein DsbB</fullName>
    </submittedName>
</protein>
<evidence type="ECO:0000256" key="12">
    <source>
        <dbReference type="SAM" id="Phobius"/>
    </source>
</evidence>
<evidence type="ECO:0000256" key="11">
    <source>
        <dbReference type="ARBA" id="ARBA00023284"/>
    </source>
</evidence>
<accession>A0A1H6T6K4</accession>
<name>A0A1H6T6K4_9DEIO</name>
<keyword evidence="8 12" id="KW-0472">Membrane</keyword>
<gene>
    <name evidence="13" type="ORF">SAMN04488058_101528</name>
</gene>
<comment type="subcellular location">
    <subcellularLocation>
        <location evidence="1">Membrane</location>
        <topology evidence="1">Multi-pass membrane protein</topology>
    </subcellularLocation>
</comment>
<dbReference type="RefSeq" id="WP_092263048.1">
    <property type="nucleotide sequence ID" value="NZ_FNZA01000001.1"/>
</dbReference>
<dbReference type="GO" id="GO:0016020">
    <property type="term" value="C:membrane"/>
    <property type="evidence" value="ECO:0007669"/>
    <property type="project" value="UniProtKB-SubCell"/>
</dbReference>
<evidence type="ECO:0000256" key="8">
    <source>
        <dbReference type="ARBA" id="ARBA00023136"/>
    </source>
</evidence>
<feature type="transmembrane region" description="Helical" evidence="12">
    <location>
        <begin position="37"/>
        <end position="57"/>
    </location>
</feature>
<feature type="transmembrane region" description="Helical" evidence="12">
    <location>
        <begin position="116"/>
        <end position="135"/>
    </location>
</feature>
<dbReference type="PANTHER" id="PTHR43469:SF1">
    <property type="entry name" value="SPBETA PROPHAGE-DERIVED DISULFIDE BOND FORMATION PROTEIN B"/>
    <property type="match status" value="1"/>
</dbReference>
<evidence type="ECO:0000256" key="4">
    <source>
        <dbReference type="ARBA" id="ARBA00022692"/>
    </source>
</evidence>
<feature type="transmembrane region" description="Helical" evidence="12">
    <location>
        <begin position="7"/>
        <end position="25"/>
    </location>
</feature>
<evidence type="ECO:0000313" key="14">
    <source>
        <dbReference type="Proteomes" id="UP000199223"/>
    </source>
</evidence>
<reference evidence="14" key="1">
    <citation type="submission" date="2016-10" db="EMBL/GenBank/DDBJ databases">
        <authorList>
            <person name="Varghese N."/>
            <person name="Submissions S."/>
        </authorList>
    </citation>
    <scope>NUCLEOTIDE SEQUENCE [LARGE SCALE GENOMIC DNA]</scope>
    <source>
        <strain evidence="14">CGMCC 1.10218</strain>
    </source>
</reference>
<keyword evidence="14" id="KW-1185">Reference proteome</keyword>
<keyword evidence="9" id="KW-1015">Disulfide bond</keyword>